<dbReference type="AlphaFoldDB" id="A0A9X2F5W7"/>
<gene>
    <name evidence="1" type="ORF">NF867_00745</name>
</gene>
<dbReference type="EMBL" id="JAMWYS010000003">
    <property type="protein sequence ID" value="MCO4291388.1"/>
    <property type="molecule type" value="Genomic_DNA"/>
</dbReference>
<evidence type="ECO:0000313" key="2">
    <source>
        <dbReference type="Proteomes" id="UP001155182"/>
    </source>
</evidence>
<comment type="caution">
    <text evidence="1">The sequence shown here is derived from an EMBL/GenBank/DDBJ whole genome shotgun (WGS) entry which is preliminary data.</text>
</comment>
<sequence>MPQNPLHQKLQIKEGSAVLLINAPTDYNAVIGPLPENASLFFEPTSAADVIQLFIKNKAELVEELKKVTKVLKPTTVFWICYPKKSSGIASDLNMMDSWSELDQYGLQGVSAAAINETWTALRFKPIDQVKKSEVRNEELEKNDYSAYIDVQNKLITLPADLKSAMEASPASVNHYEKLSYTNKKEYVLWVLTAKQDKTRVDRIQKTVEKLLLGKKNPSEK</sequence>
<dbReference type="Proteomes" id="UP001155182">
    <property type="component" value="Unassembled WGS sequence"/>
</dbReference>
<dbReference type="RefSeq" id="WP_252585603.1">
    <property type="nucleotide sequence ID" value="NZ_JAMWYS010000003.1"/>
</dbReference>
<dbReference type="Pfam" id="PF13376">
    <property type="entry name" value="OmdA"/>
    <property type="match status" value="1"/>
</dbReference>
<evidence type="ECO:0000313" key="1">
    <source>
        <dbReference type="EMBL" id="MCO4291388.1"/>
    </source>
</evidence>
<name>A0A9X2F5W7_9SPHI</name>
<accession>A0A9X2F5W7</accession>
<keyword evidence="2" id="KW-1185">Reference proteome</keyword>
<proteinExistence type="predicted"/>
<organism evidence="1 2">
    <name type="scientific">Solitalea agri</name>
    <dbReference type="NCBI Taxonomy" id="2953739"/>
    <lineage>
        <taxon>Bacteria</taxon>
        <taxon>Pseudomonadati</taxon>
        <taxon>Bacteroidota</taxon>
        <taxon>Sphingobacteriia</taxon>
        <taxon>Sphingobacteriales</taxon>
        <taxon>Sphingobacteriaceae</taxon>
        <taxon>Solitalea</taxon>
    </lineage>
</organism>
<protein>
    <submittedName>
        <fullName evidence="1">YdeI/OmpD-associated family protein</fullName>
    </submittedName>
</protein>
<reference evidence="1" key="1">
    <citation type="submission" date="2022-06" db="EMBL/GenBank/DDBJ databases">
        <title>Solitalea sp. MAHUQ-68 isolated from rhizospheric soil.</title>
        <authorList>
            <person name="Huq M.A."/>
        </authorList>
    </citation>
    <scope>NUCLEOTIDE SEQUENCE</scope>
    <source>
        <strain evidence="1">MAHUQ-68</strain>
    </source>
</reference>